<proteinExistence type="predicted"/>
<name>A0A8W8LS81_MAGGI</name>
<protein>
    <recommendedName>
        <fullName evidence="4">Ependymin-related protein 1</fullName>
    </recommendedName>
</protein>
<dbReference type="OMA" id="FVENCIP"/>
<keyword evidence="3" id="KW-1185">Reference proteome</keyword>
<dbReference type="PANTHER" id="PTHR10697:SF13">
    <property type="entry name" value="RICIN B LECTIN DOMAIN-CONTAINING PROTEIN"/>
    <property type="match status" value="1"/>
</dbReference>
<organism evidence="2 3">
    <name type="scientific">Magallana gigas</name>
    <name type="common">Pacific oyster</name>
    <name type="synonym">Crassostrea gigas</name>
    <dbReference type="NCBI Taxonomy" id="29159"/>
    <lineage>
        <taxon>Eukaryota</taxon>
        <taxon>Metazoa</taxon>
        <taxon>Spiralia</taxon>
        <taxon>Lophotrochozoa</taxon>
        <taxon>Mollusca</taxon>
        <taxon>Bivalvia</taxon>
        <taxon>Autobranchia</taxon>
        <taxon>Pteriomorphia</taxon>
        <taxon>Ostreida</taxon>
        <taxon>Ostreoidea</taxon>
        <taxon>Ostreidae</taxon>
        <taxon>Magallana</taxon>
    </lineage>
</organism>
<keyword evidence="1" id="KW-0732">Signal</keyword>
<reference evidence="2" key="1">
    <citation type="submission" date="2022-08" db="UniProtKB">
        <authorList>
            <consortium name="EnsemblMetazoa"/>
        </authorList>
    </citation>
    <scope>IDENTIFICATION</scope>
    <source>
        <strain evidence="2">05x7-T-G4-1.051#20</strain>
    </source>
</reference>
<dbReference type="GO" id="GO:0005576">
    <property type="term" value="C:extracellular region"/>
    <property type="evidence" value="ECO:0007669"/>
    <property type="project" value="InterPro"/>
</dbReference>
<dbReference type="GO" id="GO:0007160">
    <property type="term" value="P:cell-matrix adhesion"/>
    <property type="evidence" value="ECO:0007669"/>
    <property type="project" value="InterPro"/>
</dbReference>
<dbReference type="PANTHER" id="PTHR10697">
    <property type="entry name" value="MAMMALIAN EPENDYMIN-RELATED PROTEIN 1"/>
    <property type="match status" value="1"/>
</dbReference>
<dbReference type="EnsemblMetazoa" id="G294.1">
    <property type="protein sequence ID" value="G294.1:cds"/>
    <property type="gene ID" value="G294"/>
</dbReference>
<dbReference type="InterPro" id="IPR001299">
    <property type="entry name" value="Ependymin"/>
</dbReference>
<dbReference type="EnsemblMetazoa" id="G294.3">
    <property type="protein sequence ID" value="G294.3:cds"/>
    <property type="gene ID" value="G294"/>
</dbReference>
<dbReference type="OrthoDB" id="6084362at2759"/>
<dbReference type="GO" id="GO:0005509">
    <property type="term" value="F:calcium ion binding"/>
    <property type="evidence" value="ECO:0007669"/>
    <property type="project" value="InterPro"/>
</dbReference>
<dbReference type="Pfam" id="PF00811">
    <property type="entry name" value="Ependymin"/>
    <property type="match status" value="1"/>
</dbReference>
<feature type="chain" id="PRO_5042431663" description="Ependymin-related protein 1" evidence="1">
    <location>
        <begin position="17"/>
        <end position="214"/>
    </location>
</feature>
<evidence type="ECO:0008006" key="4">
    <source>
        <dbReference type="Google" id="ProtNLM"/>
    </source>
</evidence>
<evidence type="ECO:0000313" key="2">
    <source>
        <dbReference type="EnsemblMetazoa" id="G294.3:cds"/>
    </source>
</evidence>
<sequence>MLRVLVLLSAVCVTRGSICCVPRQWEGNEGSELGLLREGAPYPNFIQSSVNVAYDADNQKVAATQYIDVDGTQIMVKSIMDYKHGVQYSINGTKCTRTTLPTTFVENCIPDGAKETQTIIGAGGKTMNLRTYTMMVGNLSVTAQVTENGCIPVSESIVGSSPGQFIHMGTSFTGITPGISDRTIFNPPVSCMMGPIYPAEIQMMKRVSFLHPLR</sequence>
<dbReference type="GO" id="GO:0005764">
    <property type="term" value="C:lysosome"/>
    <property type="evidence" value="ECO:0007669"/>
    <property type="project" value="TreeGrafter"/>
</dbReference>
<evidence type="ECO:0000313" key="3">
    <source>
        <dbReference type="Proteomes" id="UP000005408"/>
    </source>
</evidence>
<evidence type="ECO:0000256" key="1">
    <source>
        <dbReference type="SAM" id="SignalP"/>
    </source>
</evidence>
<feature type="signal peptide" evidence="1">
    <location>
        <begin position="1"/>
        <end position="16"/>
    </location>
</feature>
<dbReference type="Proteomes" id="UP000005408">
    <property type="component" value="Unassembled WGS sequence"/>
</dbReference>
<dbReference type="AlphaFoldDB" id="A0A8W8LS81"/>
<accession>A0A8W8LS81</accession>